<sequence length="59" mass="6790">MKVLSWVGRASRPAGRSICTGERGHQLRRDRQDLSLLRERWTVDGCRPPRPSKPFTLTT</sequence>
<evidence type="ECO:0000313" key="1">
    <source>
        <dbReference type="EMBL" id="CAA9348928.1"/>
    </source>
</evidence>
<protein>
    <submittedName>
        <fullName evidence="1">Uncharacterized protein</fullName>
    </submittedName>
</protein>
<dbReference type="EMBL" id="CADCUC010000465">
    <property type="protein sequence ID" value="CAA9348928.1"/>
    <property type="molecule type" value="Genomic_DNA"/>
</dbReference>
<accession>A0A6J4M3L5</accession>
<gene>
    <name evidence="1" type="ORF">AVDCRST_MAG90-2327</name>
</gene>
<name>A0A6J4M3L5_9HYPH</name>
<organism evidence="1">
    <name type="scientific">uncultured Microvirga sp</name>
    <dbReference type="NCBI Taxonomy" id="412392"/>
    <lineage>
        <taxon>Bacteria</taxon>
        <taxon>Pseudomonadati</taxon>
        <taxon>Pseudomonadota</taxon>
        <taxon>Alphaproteobacteria</taxon>
        <taxon>Hyphomicrobiales</taxon>
        <taxon>Methylobacteriaceae</taxon>
        <taxon>Microvirga</taxon>
        <taxon>environmental samples</taxon>
    </lineage>
</organism>
<proteinExistence type="predicted"/>
<dbReference type="AlphaFoldDB" id="A0A6J4M3L5"/>
<reference evidence="1" key="1">
    <citation type="submission" date="2020-02" db="EMBL/GenBank/DDBJ databases">
        <authorList>
            <person name="Meier V. D."/>
        </authorList>
    </citation>
    <scope>NUCLEOTIDE SEQUENCE</scope>
    <source>
        <strain evidence="1">AVDCRST_MAG90</strain>
    </source>
</reference>